<dbReference type="Pfam" id="PF25251">
    <property type="entry name" value="DUF7853"/>
    <property type="match status" value="1"/>
</dbReference>
<evidence type="ECO:0000313" key="1">
    <source>
        <dbReference type="EMBL" id="SDM89337.1"/>
    </source>
</evidence>
<dbReference type="InterPro" id="IPR057175">
    <property type="entry name" value="DUF7853"/>
</dbReference>
<accession>A0A1G9WY06</accession>
<organism evidence="1 2">
    <name type="scientific">Haloarchaeobius iranensis</name>
    <dbReference type="NCBI Taxonomy" id="996166"/>
    <lineage>
        <taxon>Archaea</taxon>
        <taxon>Methanobacteriati</taxon>
        <taxon>Methanobacteriota</taxon>
        <taxon>Stenosarchaea group</taxon>
        <taxon>Halobacteria</taxon>
        <taxon>Halobacteriales</taxon>
        <taxon>Halorubellaceae</taxon>
        <taxon>Haloarchaeobius</taxon>
    </lineage>
</organism>
<sequence length="104" mass="11910">MSSARKQPRTADLSLSRGELWLVHHVMVERLTGHDEDDPQPWWALNIARKLEAGDPTLTTFEAWRLWRDLREYAERDSTPASDVAQAQAIIDRLEASFGRVPLS</sequence>
<reference evidence="1 2" key="1">
    <citation type="submission" date="2016-10" db="EMBL/GenBank/DDBJ databases">
        <authorList>
            <person name="de Groot N.N."/>
        </authorList>
    </citation>
    <scope>NUCLEOTIDE SEQUENCE [LARGE SCALE GENOMIC DNA]</scope>
    <source>
        <strain evidence="2">EB21,IBRC-M 10013,KCTC 4048</strain>
    </source>
</reference>
<dbReference type="RefSeq" id="WP_089733238.1">
    <property type="nucleotide sequence ID" value="NZ_FNIA01000009.1"/>
</dbReference>
<dbReference type="Proteomes" id="UP000199370">
    <property type="component" value="Unassembled WGS sequence"/>
</dbReference>
<keyword evidence="2" id="KW-1185">Reference proteome</keyword>
<dbReference type="EMBL" id="FNIA01000009">
    <property type="protein sequence ID" value="SDM89337.1"/>
    <property type="molecule type" value="Genomic_DNA"/>
</dbReference>
<proteinExistence type="predicted"/>
<name>A0A1G9WY06_9EURY</name>
<protein>
    <submittedName>
        <fullName evidence="1">Uncharacterized protein</fullName>
    </submittedName>
</protein>
<dbReference type="OrthoDB" id="205738at2157"/>
<dbReference type="AlphaFoldDB" id="A0A1G9WY06"/>
<evidence type="ECO:0000313" key="2">
    <source>
        <dbReference type="Proteomes" id="UP000199370"/>
    </source>
</evidence>
<gene>
    <name evidence="1" type="ORF">SAMN05192554_10942</name>
</gene>